<accession>A0ACC0RY14</accession>
<protein>
    <submittedName>
        <fullName evidence="1">Uncharacterized protein</fullName>
    </submittedName>
</protein>
<dbReference type="EMBL" id="CM009303">
    <property type="protein sequence ID" value="KAI9382171.1"/>
    <property type="molecule type" value="Genomic_DNA"/>
</dbReference>
<organism evidence="1 2">
    <name type="scientific">Populus trichocarpa</name>
    <name type="common">Western balsam poplar</name>
    <name type="synonym">Populus balsamifera subsp. trichocarpa</name>
    <dbReference type="NCBI Taxonomy" id="3694"/>
    <lineage>
        <taxon>Eukaryota</taxon>
        <taxon>Viridiplantae</taxon>
        <taxon>Streptophyta</taxon>
        <taxon>Embryophyta</taxon>
        <taxon>Tracheophyta</taxon>
        <taxon>Spermatophyta</taxon>
        <taxon>Magnoliopsida</taxon>
        <taxon>eudicotyledons</taxon>
        <taxon>Gunneridae</taxon>
        <taxon>Pentapetalae</taxon>
        <taxon>rosids</taxon>
        <taxon>fabids</taxon>
        <taxon>Malpighiales</taxon>
        <taxon>Salicaceae</taxon>
        <taxon>Saliceae</taxon>
        <taxon>Populus</taxon>
    </lineage>
</organism>
<keyword evidence="2" id="KW-1185">Reference proteome</keyword>
<evidence type="ECO:0000313" key="2">
    <source>
        <dbReference type="Proteomes" id="UP000006729"/>
    </source>
</evidence>
<sequence length="109" mass="12925">NLNLLLLIYLGITFLSLIIDAEIHLEAMNLGETIKEENNTSLQDRAKAMIFIRQYLHKVLKVENLNIKERYDHQKFNVLPQACYNWLHLRLQDFKLISEYNSVFFLITS</sequence>
<gene>
    <name evidence="1" type="ORF">POPTR_014G097450v4</name>
</gene>
<feature type="non-terminal residue" evidence="1">
    <location>
        <position position="1"/>
    </location>
</feature>
<reference evidence="1 2" key="1">
    <citation type="journal article" date="2006" name="Science">
        <title>The genome of black cottonwood, Populus trichocarpa (Torr. &amp; Gray).</title>
        <authorList>
            <person name="Tuskan G.A."/>
            <person name="Difazio S."/>
            <person name="Jansson S."/>
            <person name="Bohlmann J."/>
            <person name="Grigoriev I."/>
            <person name="Hellsten U."/>
            <person name="Putnam N."/>
            <person name="Ralph S."/>
            <person name="Rombauts S."/>
            <person name="Salamov A."/>
            <person name="Schein J."/>
            <person name="Sterck L."/>
            <person name="Aerts A."/>
            <person name="Bhalerao R.R."/>
            <person name="Bhalerao R.P."/>
            <person name="Blaudez D."/>
            <person name="Boerjan W."/>
            <person name="Brun A."/>
            <person name="Brunner A."/>
            <person name="Busov V."/>
            <person name="Campbell M."/>
            <person name="Carlson J."/>
            <person name="Chalot M."/>
            <person name="Chapman J."/>
            <person name="Chen G.L."/>
            <person name="Cooper D."/>
            <person name="Coutinho P.M."/>
            <person name="Couturier J."/>
            <person name="Covert S."/>
            <person name="Cronk Q."/>
            <person name="Cunningham R."/>
            <person name="Davis J."/>
            <person name="Degroeve S."/>
            <person name="Dejardin A."/>
            <person name="Depamphilis C."/>
            <person name="Detter J."/>
            <person name="Dirks B."/>
            <person name="Dubchak I."/>
            <person name="Duplessis S."/>
            <person name="Ehlting J."/>
            <person name="Ellis B."/>
            <person name="Gendler K."/>
            <person name="Goodstein D."/>
            <person name="Gribskov M."/>
            <person name="Grimwood J."/>
            <person name="Groover A."/>
            <person name="Gunter L."/>
            <person name="Hamberger B."/>
            <person name="Heinze B."/>
            <person name="Helariutta Y."/>
            <person name="Henrissat B."/>
            <person name="Holligan D."/>
            <person name="Holt R."/>
            <person name="Huang W."/>
            <person name="Islam-Faridi N."/>
            <person name="Jones S."/>
            <person name="Jones-Rhoades M."/>
            <person name="Jorgensen R."/>
            <person name="Joshi C."/>
            <person name="Kangasjarvi J."/>
            <person name="Karlsson J."/>
            <person name="Kelleher C."/>
            <person name="Kirkpatrick R."/>
            <person name="Kirst M."/>
            <person name="Kohler A."/>
            <person name="Kalluri U."/>
            <person name="Larimer F."/>
            <person name="Leebens-Mack J."/>
            <person name="Leple J.C."/>
            <person name="Locascio P."/>
            <person name="Lou Y."/>
            <person name="Lucas S."/>
            <person name="Martin F."/>
            <person name="Montanini B."/>
            <person name="Napoli C."/>
            <person name="Nelson D.R."/>
            <person name="Nelson C."/>
            <person name="Nieminen K."/>
            <person name="Nilsson O."/>
            <person name="Pereda V."/>
            <person name="Peter G."/>
            <person name="Philippe R."/>
            <person name="Pilate G."/>
            <person name="Poliakov A."/>
            <person name="Razumovskaya J."/>
            <person name="Richardson P."/>
            <person name="Rinaldi C."/>
            <person name="Ritland K."/>
            <person name="Rouze P."/>
            <person name="Ryaboy D."/>
            <person name="Schmutz J."/>
            <person name="Schrader J."/>
            <person name="Segerman B."/>
            <person name="Shin H."/>
            <person name="Siddiqui A."/>
            <person name="Sterky F."/>
            <person name="Terry A."/>
            <person name="Tsai C.J."/>
            <person name="Uberbacher E."/>
            <person name="Unneberg P."/>
            <person name="Vahala J."/>
            <person name="Wall K."/>
            <person name="Wessler S."/>
            <person name="Yang G."/>
            <person name="Yin T."/>
            <person name="Douglas C."/>
            <person name="Marra M."/>
            <person name="Sandberg G."/>
            <person name="Van de Peer Y."/>
            <person name="Rokhsar D."/>
        </authorList>
    </citation>
    <scope>NUCLEOTIDE SEQUENCE [LARGE SCALE GENOMIC DNA]</scope>
    <source>
        <strain evidence="2">cv. Nisqually</strain>
    </source>
</reference>
<proteinExistence type="predicted"/>
<dbReference type="Proteomes" id="UP000006729">
    <property type="component" value="Chromosome 14"/>
</dbReference>
<evidence type="ECO:0000313" key="1">
    <source>
        <dbReference type="EMBL" id="KAI9382171.1"/>
    </source>
</evidence>
<name>A0ACC0RY14_POPTR</name>
<comment type="caution">
    <text evidence="1">The sequence shown here is derived from an EMBL/GenBank/DDBJ whole genome shotgun (WGS) entry which is preliminary data.</text>
</comment>